<feature type="compositionally biased region" description="Polar residues" evidence="1">
    <location>
        <begin position="27"/>
        <end position="50"/>
    </location>
</feature>
<protein>
    <submittedName>
        <fullName evidence="2">Uncharacterized protein</fullName>
    </submittedName>
</protein>
<keyword evidence="3" id="KW-1185">Reference proteome</keyword>
<dbReference type="EMBL" id="QJNU01000112">
    <property type="protein sequence ID" value="RYP06904.1"/>
    <property type="molecule type" value="Genomic_DNA"/>
</dbReference>
<feature type="region of interest" description="Disordered" evidence="1">
    <location>
        <begin position="26"/>
        <end position="82"/>
    </location>
</feature>
<proteinExistence type="predicted"/>
<organism evidence="2 3">
    <name type="scientific">Monosporascus ibericus</name>
    <dbReference type="NCBI Taxonomy" id="155417"/>
    <lineage>
        <taxon>Eukaryota</taxon>
        <taxon>Fungi</taxon>
        <taxon>Dikarya</taxon>
        <taxon>Ascomycota</taxon>
        <taxon>Pezizomycotina</taxon>
        <taxon>Sordariomycetes</taxon>
        <taxon>Xylariomycetidae</taxon>
        <taxon>Xylariales</taxon>
        <taxon>Xylariales incertae sedis</taxon>
        <taxon>Monosporascus</taxon>
    </lineage>
</organism>
<comment type="caution">
    <text evidence="2">The sequence shown here is derived from an EMBL/GenBank/DDBJ whole genome shotgun (WGS) entry which is preliminary data.</text>
</comment>
<sequence length="82" mass="9578">MQRELFKDERPEKLVDYLAMAVKIDDQQNTWTPVPQGPPRNNQGNDNRSISMIRIRDEHNPPKEVQQGLQEPKELSQAIIQK</sequence>
<dbReference type="Proteomes" id="UP000293360">
    <property type="component" value="Unassembled WGS sequence"/>
</dbReference>
<gene>
    <name evidence="2" type="ORF">DL764_002852</name>
</gene>
<evidence type="ECO:0000256" key="1">
    <source>
        <dbReference type="SAM" id="MobiDB-lite"/>
    </source>
</evidence>
<evidence type="ECO:0000313" key="3">
    <source>
        <dbReference type="Proteomes" id="UP000293360"/>
    </source>
</evidence>
<accession>A0A4Q4TL95</accession>
<reference evidence="2 3" key="1">
    <citation type="submission" date="2018-06" db="EMBL/GenBank/DDBJ databases">
        <title>Complete Genomes of Monosporascus.</title>
        <authorList>
            <person name="Robinson A.J."/>
            <person name="Natvig D.O."/>
        </authorList>
    </citation>
    <scope>NUCLEOTIDE SEQUENCE [LARGE SCALE GENOMIC DNA]</scope>
    <source>
        <strain evidence="2 3">CBS 110550</strain>
    </source>
</reference>
<evidence type="ECO:0000313" key="2">
    <source>
        <dbReference type="EMBL" id="RYP06904.1"/>
    </source>
</evidence>
<dbReference type="AlphaFoldDB" id="A0A4Q4TL95"/>
<name>A0A4Q4TL95_9PEZI</name>